<sequence>MLNYLSEWPKEGPKRADAVDDDGYTMNTTGLKIGIDHVSKQWRLK</sequence>
<proteinExistence type="predicted"/>
<name>A0ABW5S1H2_9BACL</name>
<gene>
    <name evidence="2" type="ORF">ACFSUE_01630</name>
</gene>
<comment type="caution">
    <text evidence="2">The sequence shown here is derived from an EMBL/GenBank/DDBJ whole genome shotgun (WGS) entry which is preliminary data.</text>
</comment>
<dbReference type="EMBL" id="JBHUMQ010000003">
    <property type="protein sequence ID" value="MFD2692345.1"/>
    <property type="molecule type" value="Genomic_DNA"/>
</dbReference>
<protein>
    <recommendedName>
        <fullName evidence="4">Transposase</fullName>
    </recommendedName>
</protein>
<evidence type="ECO:0000313" key="3">
    <source>
        <dbReference type="Proteomes" id="UP001597399"/>
    </source>
</evidence>
<dbReference type="Proteomes" id="UP001597399">
    <property type="component" value="Unassembled WGS sequence"/>
</dbReference>
<reference evidence="3" key="1">
    <citation type="journal article" date="2019" name="Int. J. Syst. Evol. Microbiol.">
        <title>The Global Catalogue of Microorganisms (GCM) 10K type strain sequencing project: providing services to taxonomists for standard genome sequencing and annotation.</title>
        <authorList>
            <consortium name="The Broad Institute Genomics Platform"/>
            <consortium name="The Broad Institute Genome Sequencing Center for Infectious Disease"/>
            <person name="Wu L."/>
            <person name="Ma J."/>
        </authorList>
    </citation>
    <scope>NUCLEOTIDE SEQUENCE [LARGE SCALE GENOMIC DNA]</scope>
    <source>
        <strain evidence="3">TISTR 2466</strain>
    </source>
</reference>
<evidence type="ECO:0000313" key="2">
    <source>
        <dbReference type="EMBL" id="MFD2692345.1"/>
    </source>
</evidence>
<accession>A0ABW5S1H2</accession>
<feature type="region of interest" description="Disordered" evidence="1">
    <location>
        <begin position="1"/>
        <end position="21"/>
    </location>
</feature>
<keyword evidence="3" id="KW-1185">Reference proteome</keyword>
<evidence type="ECO:0008006" key="4">
    <source>
        <dbReference type="Google" id="ProtNLM"/>
    </source>
</evidence>
<feature type="compositionally biased region" description="Basic and acidic residues" evidence="1">
    <location>
        <begin position="8"/>
        <end position="18"/>
    </location>
</feature>
<dbReference type="RefSeq" id="WP_253059269.1">
    <property type="nucleotide sequence ID" value="NZ_JAMXWM010000004.1"/>
</dbReference>
<organism evidence="2 3">
    <name type="scientific">Sporolactobacillus shoreicorticis</name>
    <dbReference type="NCBI Taxonomy" id="1923877"/>
    <lineage>
        <taxon>Bacteria</taxon>
        <taxon>Bacillati</taxon>
        <taxon>Bacillota</taxon>
        <taxon>Bacilli</taxon>
        <taxon>Bacillales</taxon>
        <taxon>Sporolactobacillaceae</taxon>
        <taxon>Sporolactobacillus</taxon>
    </lineage>
</organism>
<evidence type="ECO:0000256" key="1">
    <source>
        <dbReference type="SAM" id="MobiDB-lite"/>
    </source>
</evidence>